<dbReference type="Proteomes" id="UP000317421">
    <property type="component" value="Unassembled WGS sequence"/>
</dbReference>
<feature type="domain" description="VWFA" evidence="2">
    <location>
        <begin position="168"/>
        <end position="371"/>
    </location>
</feature>
<reference evidence="3 4" key="1">
    <citation type="submission" date="2019-02" db="EMBL/GenBank/DDBJ databases">
        <title>Deep-cultivation of Planctomycetes and their phenomic and genomic characterization uncovers novel biology.</title>
        <authorList>
            <person name="Wiegand S."/>
            <person name="Jogler M."/>
            <person name="Boedeker C."/>
            <person name="Pinto D."/>
            <person name="Vollmers J."/>
            <person name="Rivas-Marin E."/>
            <person name="Kohn T."/>
            <person name="Peeters S.H."/>
            <person name="Heuer A."/>
            <person name="Rast P."/>
            <person name="Oberbeckmann S."/>
            <person name="Bunk B."/>
            <person name="Jeske O."/>
            <person name="Meyerdierks A."/>
            <person name="Storesund J.E."/>
            <person name="Kallscheuer N."/>
            <person name="Luecker S."/>
            <person name="Lage O.M."/>
            <person name="Pohl T."/>
            <person name="Merkel B.J."/>
            <person name="Hornburger P."/>
            <person name="Mueller R.-W."/>
            <person name="Bruemmer F."/>
            <person name="Labrenz M."/>
            <person name="Spormann A.M."/>
            <person name="Op Den Camp H."/>
            <person name="Overmann J."/>
            <person name="Amann R."/>
            <person name="Jetten M.S.M."/>
            <person name="Mascher T."/>
            <person name="Medema M.H."/>
            <person name="Devos D.P."/>
            <person name="Kaster A.-K."/>
            <person name="Ovreas L."/>
            <person name="Rohde M."/>
            <person name="Galperin M.Y."/>
            <person name="Jogler C."/>
        </authorList>
    </citation>
    <scope>NUCLEOTIDE SEQUENCE [LARGE SCALE GENOMIC DNA]</scope>
    <source>
        <strain evidence="3 4">Pla108</strain>
    </source>
</reference>
<evidence type="ECO:0000256" key="1">
    <source>
        <dbReference type="SAM" id="Phobius"/>
    </source>
</evidence>
<comment type="caution">
    <text evidence="3">The sequence shown here is derived from an EMBL/GenBank/DDBJ whole genome shotgun (WGS) entry which is preliminary data.</text>
</comment>
<dbReference type="EMBL" id="SJPR01000001">
    <property type="protein sequence ID" value="TWT99615.1"/>
    <property type="molecule type" value="Genomic_DNA"/>
</dbReference>
<dbReference type="OrthoDB" id="242905at2"/>
<dbReference type="PANTHER" id="PTHR10579:SF43">
    <property type="entry name" value="ZINC FINGER (C3HC4-TYPE RING FINGER) FAMILY PROTEIN"/>
    <property type="match status" value="1"/>
</dbReference>
<name>A0A5C6AKC0_9BACT</name>
<dbReference type="Pfam" id="PF13400">
    <property type="entry name" value="Tad"/>
    <property type="match status" value="1"/>
</dbReference>
<keyword evidence="4" id="KW-1185">Reference proteome</keyword>
<feature type="transmembrane region" description="Helical" evidence="1">
    <location>
        <begin position="20"/>
        <end position="44"/>
    </location>
</feature>
<evidence type="ECO:0000313" key="3">
    <source>
        <dbReference type="EMBL" id="TWT99615.1"/>
    </source>
</evidence>
<dbReference type="InterPro" id="IPR002035">
    <property type="entry name" value="VWF_A"/>
</dbReference>
<dbReference type="SMART" id="SM00327">
    <property type="entry name" value="VWA"/>
    <property type="match status" value="1"/>
</dbReference>
<dbReference type="RefSeq" id="WP_146442628.1">
    <property type="nucleotide sequence ID" value="NZ_SJPR01000001.1"/>
</dbReference>
<dbReference type="InterPro" id="IPR028087">
    <property type="entry name" value="Tad_N"/>
</dbReference>
<accession>A0A5C6AKC0</accession>
<dbReference type="Pfam" id="PF00092">
    <property type="entry name" value="VWA"/>
    <property type="match status" value="1"/>
</dbReference>
<organism evidence="3 4">
    <name type="scientific">Botrimarina colliarenosi</name>
    <dbReference type="NCBI Taxonomy" id="2528001"/>
    <lineage>
        <taxon>Bacteria</taxon>
        <taxon>Pseudomonadati</taxon>
        <taxon>Planctomycetota</taxon>
        <taxon>Planctomycetia</taxon>
        <taxon>Pirellulales</taxon>
        <taxon>Lacipirellulaceae</taxon>
        <taxon>Botrimarina</taxon>
    </lineage>
</organism>
<dbReference type="PROSITE" id="PS50234">
    <property type="entry name" value="VWFA"/>
    <property type="match status" value="1"/>
</dbReference>
<dbReference type="SUPFAM" id="SSF53300">
    <property type="entry name" value="vWA-like"/>
    <property type="match status" value="1"/>
</dbReference>
<keyword evidence="1" id="KW-1133">Transmembrane helix</keyword>
<dbReference type="InterPro" id="IPR036465">
    <property type="entry name" value="vWFA_dom_sf"/>
</dbReference>
<dbReference type="PANTHER" id="PTHR10579">
    <property type="entry name" value="CALCIUM-ACTIVATED CHLORIDE CHANNEL REGULATOR"/>
    <property type="match status" value="1"/>
</dbReference>
<dbReference type="AlphaFoldDB" id="A0A5C6AKC0"/>
<dbReference type="CDD" id="cd00198">
    <property type="entry name" value="vWFA"/>
    <property type="match status" value="1"/>
</dbReference>
<dbReference type="Gene3D" id="3.40.50.410">
    <property type="entry name" value="von Willebrand factor, type A domain"/>
    <property type="match status" value="1"/>
</dbReference>
<proteinExistence type="predicted"/>
<keyword evidence="1" id="KW-0812">Transmembrane</keyword>
<evidence type="ECO:0000259" key="2">
    <source>
        <dbReference type="PROSITE" id="PS50234"/>
    </source>
</evidence>
<evidence type="ECO:0000313" key="4">
    <source>
        <dbReference type="Proteomes" id="UP000317421"/>
    </source>
</evidence>
<protein>
    <submittedName>
        <fullName evidence="3">von Willebrand factor type A domain protein</fullName>
    </submittedName>
</protein>
<sequence>MSLPVQRRPLIRRRDRRGAILVLIAVLMPVFVIMAAFAIDLAWMQLVRTELRTATDSSSRAGAKTLSFRQSEAAALAAAIDAASRNRVAGTPLQLARNDVSFGQSTQANSDARFVFATGGSPSNAVRVQGRRDAGSASGSVNLFFGSVLGTRTFQPVLSATSTVLDRDICLVIDRSGSMGLNINFSGTGNGINCGPLPSNTRFFALAQAVDAFLAELQTTIPDERVALASYSSNFRQNCGRVRLNYRTAQLHNSLTSDYARISGSMDAFLQNGIGGSTAIGEGLREGIDSLRNARPFAVKTIVLMTDGRHNLGVTPETVAPEASRADVTVHTVTFSPNADINRMRAVANATGGRSFHADTAADLAEAFREIARTLPVLVTE</sequence>
<gene>
    <name evidence="3" type="ORF">Pla108_05580</name>
</gene>
<keyword evidence="1" id="KW-0472">Membrane</keyword>
<dbReference type="InterPro" id="IPR051266">
    <property type="entry name" value="CLCR"/>
</dbReference>